<evidence type="ECO:0000313" key="3">
    <source>
        <dbReference type="Proteomes" id="UP001358586"/>
    </source>
</evidence>
<accession>A0ABR0NNK6</accession>
<dbReference type="Proteomes" id="UP001358586">
    <property type="component" value="Chromosome 9"/>
</dbReference>
<proteinExistence type="predicted"/>
<name>A0ABR0NNK6_GOSAR</name>
<protein>
    <submittedName>
        <fullName evidence="2">Uncharacterized protein</fullName>
    </submittedName>
</protein>
<dbReference type="EMBL" id="JARKNE010000009">
    <property type="protein sequence ID" value="KAK5802612.1"/>
    <property type="molecule type" value="Genomic_DNA"/>
</dbReference>
<evidence type="ECO:0000256" key="1">
    <source>
        <dbReference type="SAM" id="MobiDB-lite"/>
    </source>
</evidence>
<feature type="region of interest" description="Disordered" evidence="1">
    <location>
        <begin position="44"/>
        <end position="66"/>
    </location>
</feature>
<evidence type="ECO:0000313" key="2">
    <source>
        <dbReference type="EMBL" id="KAK5802612.1"/>
    </source>
</evidence>
<reference evidence="2 3" key="1">
    <citation type="submission" date="2023-03" db="EMBL/GenBank/DDBJ databases">
        <title>WGS of Gossypium arboreum.</title>
        <authorList>
            <person name="Yu D."/>
        </authorList>
    </citation>
    <scope>NUCLEOTIDE SEQUENCE [LARGE SCALE GENOMIC DNA]</scope>
    <source>
        <tissue evidence="2">Leaf</tissue>
    </source>
</reference>
<sequence>MHTEPKAKYVLPAFDHCFMPLSQCSYVSNRAIYEIFEERDWGKPLRPKGTNVEEEEDEEEEEEEEVISIVPLDYERVFQPDHSSTKGMVICDSSHYSSSQTSGRQTTKVLVRGKWGKAPIVEKSEPDSD</sequence>
<organism evidence="2 3">
    <name type="scientific">Gossypium arboreum</name>
    <name type="common">Tree cotton</name>
    <name type="synonym">Gossypium nanking</name>
    <dbReference type="NCBI Taxonomy" id="29729"/>
    <lineage>
        <taxon>Eukaryota</taxon>
        <taxon>Viridiplantae</taxon>
        <taxon>Streptophyta</taxon>
        <taxon>Embryophyta</taxon>
        <taxon>Tracheophyta</taxon>
        <taxon>Spermatophyta</taxon>
        <taxon>Magnoliopsida</taxon>
        <taxon>eudicotyledons</taxon>
        <taxon>Gunneridae</taxon>
        <taxon>Pentapetalae</taxon>
        <taxon>rosids</taxon>
        <taxon>malvids</taxon>
        <taxon>Malvales</taxon>
        <taxon>Malvaceae</taxon>
        <taxon>Malvoideae</taxon>
        <taxon>Gossypium</taxon>
    </lineage>
</organism>
<gene>
    <name evidence="2" type="ORF">PVK06_030219</name>
</gene>
<comment type="caution">
    <text evidence="2">The sequence shown here is derived from an EMBL/GenBank/DDBJ whole genome shotgun (WGS) entry which is preliminary data.</text>
</comment>
<feature type="compositionally biased region" description="Acidic residues" evidence="1">
    <location>
        <begin position="52"/>
        <end position="66"/>
    </location>
</feature>
<keyword evidence="3" id="KW-1185">Reference proteome</keyword>